<evidence type="ECO:0000256" key="1">
    <source>
        <dbReference type="SAM" id="MobiDB-lite"/>
    </source>
</evidence>
<gene>
    <name evidence="2" type="ORF">C0Q70_21048</name>
</gene>
<reference evidence="2 3" key="1">
    <citation type="submission" date="2018-04" db="EMBL/GenBank/DDBJ databases">
        <title>The genome of golden apple snail Pomacea canaliculata provides insight into stress tolerance and invasive adaptation.</title>
        <authorList>
            <person name="Liu C."/>
            <person name="Liu B."/>
            <person name="Ren Y."/>
            <person name="Zhang Y."/>
            <person name="Wang H."/>
            <person name="Li S."/>
            <person name="Jiang F."/>
            <person name="Yin L."/>
            <person name="Zhang G."/>
            <person name="Qian W."/>
            <person name="Fan W."/>
        </authorList>
    </citation>
    <scope>NUCLEOTIDE SEQUENCE [LARGE SCALE GENOMIC DNA]</scope>
    <source>
        <strain evidence="2">SZHN2017</strain>
        <tissue evidence="2">Muscle</tissue>
    </source>
</reference>
<organism evidence="2 3">
    <name type="scientific">Pomacea canaliculata</name>
    <name type="common">Golden apple snail</name>
    <dbReference type="NCBI Taxonomy" id="400727"/>
    <lineage>
        <taxon>Eukaryota</taxon>
        <taxon>Metazoa</taxon>
        <taxon>Spiralia</taxon>
        <taxon>Lophotrochozoa</taxon>
        <taxon>Mollusca</taxon>
        <taxon>Gastropoda</taxon>
        <taxon>Caenogastropoda</taxon>
        <taxon>Architaenioglossa</taxon>
        <taxon>Ampullarioidea</taxon>
        <taxon>Ampullariidae</taxon>
        <taxon>Pomacea</taxon>
    </lineage>
</organism>
<comment type="caution">
    <text evidence="2">The sequence shown here is derived from an EMBL/GenBank/DDBJ whole genome shotgun (WGS) entry which is preliminary data.</text>
</comment>
<dbReference type="AlphaFoldDB" id="A0A2T7NBG5"/>
<evidence type="ECO:0000313" key="3">
    <source>
        <dbReference type="Proteomes" id="UP000245119"/>
    </source>
</evidence>
<evidence type="ECO:0000313" key="2">
    <source>
        <dbReference type="EMBL" id="PVD18499.1"/>
    </source>
</evidence>
<name>A0A2T7NBG5_POMCA</name>
<keyword evidence="3" id="KW-1185">Reference proteome</keyword>
<sequence>MQVAGKHTRGLRDRLASGDRQPLQADHLQVKTLFMISQQAMSVERRGGEMEGGVGGTGKCTCKTVATTTTNTTPSSCATRCSHCGSRSLAPYRTLISRAAPCHGVSWLP</sequence>
<dbReference type="Proteomes" id="UP000245119">
    <property type="component" value="Linkage Group LG14"/>
</dbReference>
<proteinExistence type="predicted"/>
<protein>
    <submittedName>
        <fullName evidence="2">Uncharacterized protein</fullName>
    </submittedName>
</protein>
<feature type="region of interest" description="Disordered" evidence="1">
    <location>
        <begin position="1"/>
        <end position="22"/>
    </location>
</feature>
<accession>A0A2T7NBG5</accession>
<dbReference type="EMBL" id="PZQS01000014">
    <property type="protein sequence ID" value="PVD18499.1"/>
    <property type="molecule type" value="Genomic_DNA"/>
</dbReference>